<dbReference type="PANTHER" id="PTHR23033">
    <property type="entry name" value="BETA1,3-GALACTOSYLTRANSFERASE"/>
    <property type="match status" value="1"/>
</dbReference>
<name>A0ABM1EDB3_PRICU</name>
<dbReference type="InterPro" id="IPR026050">
    <property type="entry name" value="C1GALT1/C1GALT1_chp1"/>
</dbReference>
<evidence type="ECO:0000256" key="5">
    <source>
        <dbReference type="ARBA" id="ARBA00022676"/>
    </source>
</evidence>
<evidence type="ECO:0000256" key="4">
    <source>
        <dbReference type="ARBA" id="ARBA00012557"/>
    </source>
</evidence>
<keyword evidence="10" id="KW-1133">Transmembrane helix</keyword>
<keyword evidence="6" id="KW-0808">Transferase</keyword>
<reference evidence="15" key="1">
    <citation type="submission" date="2025-08" db="UniProtKB">
        <authorList>
            <consortium name="RefSeq"/>
        </authorList>
    </citation>
    <scope>IDENTIFICATION</scope>
</reference>
<feature type="domain" description="Fringe-like glycosyltransferase" evidence="13">
    <location>
        <begin position="78"/>
        <end position="248"/>
    </location>
</feature>
<evidence type="ECO:0000256" key="10">
    <source>
        <dbReference type="ARBA" id="ARBA00022989"/>
    </source>
</evidence>
<organism evidence="14 15">
    <name type="scientific">Priapulus caudatus</name>
    <name type="common">Priapulid worm</name>
    <dbReference type="NCBI Taxonomy" id="37621"/>
    <lineage>
        <taxon>Eukaryota</taxon>
        <taxon>Metazoa</taxon>
        <taxon>Ecdysozoa</taxon>
        <taxon>Scalidophora</taxon>
        <taxon>Priapulida</taxon>
        <taxon>Priapulimorpha</taxon>
        <taxon>Priapulimorphida</taxon>
        <taxon>Priapulidae</taxon>
        <taxon>Priapulus</taxon>
    </lineage>
</organism>
<evidence type="ECO:0000259" key="13">
    <source>
        <dbReference type="Pfam" id="PF02434"/>
    </source>
</evidence>
<evidence type="ECO:0000256" key="12">
    <source>
        <dbReference type="SAM" id="MobiDB-lite"/>
    </source>
</evidence>
<gene>
    <name evidence="15" type="primary">LOC106811155</name>
</gene>
<evidence type="ECO:0000256" key="1">
    <source>
        <dbReference type="ARBA" id="ARBA00004606"/>
    </source>
</evidence>
<dbReference type="Pfam" id="PF02434">
    <property type="entry name" value="Fringe"/>
    <property type="match status" value="1"/>
</dbReference>
<evidence type="ECO:0000256" key="2">
    <source>
        <dbReference type="ARBA" id="ARBA00004922"/>
    </source>
</evidence>
<keyword evidence="14" id="KW-1185">Reference proteome</keyword>
<evidence type="ECO:0000256" key="9">
    <source>
        <dbReference type="ARBA" id="ARBA00022968"/>
    </source>
</evidence>
<keyword evidence="9" id="KW-0735">Signal-anchor</keyword>
<dbReference type="PANTHER" id="PTHR23033:SF14">
    <property type="entry name" value="GLYCOPROTEIN-N-ACETYLGALACTOSAMINE 3-BETA-GALACTOSYLTRANSFERASE 1-RELATED"/>
    <property type="match status" value="1"/>
</dbReference>
<keyword evidence="7" id="KW-0812">Transmembrane</keyword>
<dbReference type="Gene3D" id="3.90.550.50">
    <property type="match status" value="1"/>
</dbReference>
<protein>
    <recommendedName>
        <fullName evidence="4">N-acetylgalactosaminide beta-1,3-galactosyltransferase</fullName>
        <ecNumber evidence="4">2.4.1.122</ecNumber>
    </recommendedName>
</protein>
<evidence type="ECO:0000256" key="3">
    <source>
        <dbReference type="ARBA" id="ARBA00006462"/>
    </source>
</evidence>
<feature type="compositionally biased region" description="Polar residues" evidence="12">
    <location>
        <begin position="33"/>
        <end position="50"/>
    </location>
</feature>
<evidence type="ECO:0000256" key="8">
    <source>
        <dbReference type="ARBA" id="ARBA00022741"/>
    </source>
</evidence>
<evidence type="ECO:0000256" key="11">
    <source>
        <dbReference type="ARBA" id="ARBA00023136"/>
    </source>
</evidence>
<accession>A0ABM1EDB3</accession>
<comment type="pathway">
    <text evidence="2">Protein modification; protein glycosylation.</text>
</comment>
<dbReference type="EC" id="2.4.1.122" evidence="4"/>
<dbReference type="Proteomes" id="UP000695022">
    <property type="component" value="Unplaced"/>
</dbReference>
<comment type="subcellular location">
    <subcellularLocation>
        <location evidence="1">Membrane</location>
        <topology evidence="1">Single-pass type II membrane protein</topology>
    </subcellularLocation>
</comment>
<keyword evidence="8" id="KW-0547">Nucleotide-binding</keyword>
<dbReference type="RefSeq" id="XP_014670184.1">
    <property type="nucleotide sequence ID" value="XM_014814698.1"/>
</dbReference>
<evidence type="ECO:0000256" key="7">
    <source>
        <dbReference type="ARBA" id="ARBA00022692"/>
    </source>
</evidence>
<comment type="similarity">
    <text evidence="3">Belongs to the glycosyltransferase 31 family. Beta3-Gal-T subfamily.</text>
</comment>
<evidence type="ECO:0000313" key="15">
    <source>
        <dbReference type="RefSeq" id="XP_014670184.1"/>
    </source>
</evidence>
<dbReference type="GeneID" id="106811155"/>
<keyword evidence="11" id="KW-0472">Membrane</keyword>
<feature type="compositionally biased region" description="Low complexity" evidence="12">
    <location>
        <begin position="51"/>
        <end position="72"/>
    </location>
</feature>
<feature type="region of interest" description="Disordered" evidence="12">
    <location>
        <begin position="33"/>
        <end position="72"/>
    </location>
</feature>
<sequence>MHLPRVPFSHVLAFAAGTLLGFAIVFHAGTSKRASGTTRSDGVPSGTNNAGTRTMNNDRTNNGGTTTTNINETNGEPRIFCLVLTSPENVRARAVHARDTWTRRCDGRAFYSSSPDPSLPAVPLPVADGWENLWAKTNAAFRDAHRRRGGAADWFLKTDDDTYVVVDNLRRLLRGRRGDEYVGRHFAAAGDVEQGYMSGGAGYALSAGALGRFAREGAAACLRADTPANEDVEMGRCMERLGVAAADSRDERARETFFPFAPEFHVASRRAASRHPEFWFWNNRTYYPLVEGAEGMSEAAVSFHYVKPNRMYLLDYLIYKLQVHGLSRDDAT</sequence>
<keyword evidence="5" id="KW-0328">Glycosyltransferase</keyword>
<proteinExistence type="inferred from homology"/>
<evidence type="ECO:0000256" key="6">
    <source>
        <dbReference type="ARBA" id="ARBA00022679"/>
    </source>
</evidence>
<evidence type="ECO:0000313" key="14">
    <source>
        <dbReference type="Proteomes" id="UP000695022"/>
    </source>
</evidence>
<dbReference type="InterPro" id="IPR003378">
    <property type="entry name" value="Fringe-like_glycosylTrfase"/>
</dbReference>